<proteinExistence type="predicted"/>
<accession>A0AAV9FFZ3</accession>
<dbReference type="PANTHER" id="PTHR35094">
    <property type="entry name" value="LEUCINE-RICH REPEAT EXTENSIN-LIKE PROTEIN 2"/>
    <property type="match status" value="1"/>
</dbReference>
<evidence type="ECO:0000313" key="4">
    <source>
        <dbReference type="EMBL" id="KAK1324687.1"/>
    </source>
</evidence>
<sequence>MYPPNQKLSLLLTLLMISISSTLIGQATPADVENKCGTCPTCVPNPCGQLSPPPPSPPPPSPPLPPPPPPPPTPTPPQNPNTPYCPPPPYKPPSSPQGVPWYIMGPPASLYPIDPTYRPSTAGRRLAVSSVVVVVVMGCSSFLGLLLQL</sequence>
<evidence type="ECO:0000256" key="2">
    <source>
        <dbReference type="SAM" id="Phobius"/>
    </source>
</evidence>
<feature type="signal peptide" evidence="3">
    <location>
        <begin position="1"/>
        <end position="22"/>
    </location>
</feature>
<keyword evidence="2" id="KW-0472">Membrane</keyword>
<evidence type="ECO:0000256" key="3">
    <source>
        <dbReference type="SAM" id="SignalP"/>
    </source>
</evidence>
<dbReference type="Proteomes" id="UP001180020">
    <property type="component" value="Unassembled WGS sequence"/>
</dbReference>
<evidence type="ECO:0000313" key="5">
    <source>
        <dbReference type="Proteomes" id="UP001180020"/>
    </source>
</evidence>
<organism evidence="4 5">
    <name type="scientific">Acorus calamus</name>
    <name type="common">Sweet flag</name>
    <dbReference type="NCBI Taxonomy" id="4465"/>
    <lineage>
        <taxon>Eukaryota</taxon>
        <taxon>Viridiplantae</taxon>
        <taxon>Streptophyta</taxon>
        <taxon>Embryophyta</taxon>
        <taxon>Tracheophyta</taxon>
        <taxon>Spermatophyta</taxon>
        <taxon>Magnoliopsida</taxon>
        <taxon>Liliopsida</taxon>
        <taxon>Acoraceae</taxon>
        <taxon>Acorus</taxon>
    </lineage>
</organism>
<dbReference type="PRINTS" id="PR01217">
    <property type="entry name" value="PRICHEXTENSN"/>
</dbReference>
<keyword evidence="2" id="KW-0812">Transmembrane</keyword>
<gene>
    <name evidence="4" type="ORF">QJS10_CPA01g01371</name>
</gene>
<comment type="caution">
    <text evidence="4">The sequence shown here is derived from an EMBL/GenBank/DDBJ whole genome shotgun (WGS) entry which is preliminary data.</text>
</comment>
<feature type="region of interest" description="Disordered" evidence="1">
    <location>
        <begin position="47"/>
        <end position="97"/>
    </location>
</feature>
<keyword evidence="5" id="KW-1185">Reference proteome</keyword>
<keyword evidence="3" id="KW-0732">Signal</keyword>
<dbReference type="EMBL" id="JAUJYO010000001">
    <property type="protein sequence ID" value="KAK1324687.1"/>
    <property type="molecule type" value="Genomic_DNA"/>
</dbReference>
<dbReference type="PANTHER" id="PTHR35094:SF7">
    <property type="entry name" value="LEUCINE-RICH REPEAT EXTENSIN-LIKE PROTEIN 2"/>
    <property type="match status" value="1"/>
</dbReference>
<reference evidence="4" key="1">
    <citation type="journal article" date="2023" name="Nat. Commun.">
        <title>Diploid and tetraploid genomes of Acorus and the evolution of monocots.</title>
        <authorList>
            <person name="Ma L."/>
            <person name="Liu K.W."/>
            <person name="Li Z."/>
            <person name="Hsiao Y.Y."/>
            <person name="Qi Y."/>
            <person name="Fu T."/>
            <person name="Tang G.D."/>
            <person name="Zhang D."/>
            <person name="Sun W.H."/>
            <person name="Liu D.K."/>
            <person name="Li Y."/>
            <person name="Chen G.Z."/>
            <person name="Liu X.D."/>
            <person name="Liao X.Y."/>
            <person name="Jiang Y.T."/>
            <person name="Yu X."/>
            <person name="Hao Y."/>
            <person name="Huang J."/>
            <person name="Zhao X.W."/>
            <person name="Ke S."/>
            <person name="Chen Y.Y."/>
            <person name="Wu W.L."/>
            <person name="Hsu J.L."/>
            <person name="Lin Y.F."/>
            <person name="Huang M.D."/>
            <person name="Li C.Y."/>
            <person name="Huang L."/>
            <person name="Wang Z.W."/>
            <person name="Zhao X."/>
            <person name="Zhong W.Y."/>
            <person name="Peng D.H."/>
            <person name="Ahmad S."/>
            <person name="Lan S."/>
            <person name="Zhang J.S."/>
            <person name="Tsai W.C."/>
            <person name="Van de Peer Y."/>
            <person name="Liu Z.J."/>
        </authorList>
    </citation>
    <scope>NUCLEOTIDE SEQUENCE</scope>
    <source>
        <strain evidence="4">CP</strain>
    </source>
</reference>
<feature type="transmembrane region" description="Helical" evidence="2">
    <location>
        <begin position="126"/>
        <end position="147"/>
    </location>
</feature>
<feature type="compositionally biased region" description="Pro residues" evidence="1">
    <location>
        <begin position="51"/>
        <end position="95"/>
    </location>
</feature>
<dbReference type="AlphaFoldDB" id="A0AAV9FFZ3"/>
<evidence type="ECO:0000256" key="1">
    <source>
        <dbReference type="SAM" id="MobiDB-lite"/>
    </source>
</evidence>
<name>A0AAV9FFZ3_ACOCL</name>
<feature type="chain" id="PRO_5043631145" evidence="3">
    <location>
        <begin position="23"/>
        <end position="149"/>
    </location>
</feature>
<protein>
    <submittedName>
        <fullName evidence="4">Uncharacterized protein</fullName>
    </submittedName>
</protein>
<keyword evidence="2" id="KW-1133">Transmembrane helix</keyword>
<reference evidence="4" key="2">
    <citation type="submission" date="2023-06" db="EMBL/GenBank/DDBJ databases">
        <authorList>
            <person name="Ma L."/>
            <person name="Liu K.-W."/>
            <person name="Li Z."/>
            <person name="Hsiao Y.-Y."/>
            <person name="Qi Y."/>
            <person name="Fu T."/>
            <person name="Tang G."/>
            <person name="Zhang D."/>
            <person name="Sun W.-H."/>
            <person name="Liu D.-K."/>
            <person name="Li Y."/>
            <person name="Chen G.-Z."/>
            <person name="Liu X.-D."/>
            <person name="Liao X.-Y."/>
            <person name="Jiang Y.-T."/>
            <person name="Yu X."/>
            <person name="Hao Y."/>
            <person name="Huang J."/>
            <person name="Zhao X.-W."/>
            <person name="Ke S."/>
            <person name="Chen Y.-Y."/>
            <person name="Wu W.-L."/>
            <person name="Hsu J.-L."/>
            <person name="Lin Y.-F."/>
            <person name="Huang M.-D."/>
            <person name="Li C.-Y."/>
            <person name="Huang L."/>
            <person name="Wang Z.-W."/>
            <person name="Zhao X."/>
            <person name="Zhong W.-Y."/>
            <person name="Peng D.-H."/>
            <person name="Ahmad S."/>
            <person name="Lan S."/>
            <person name="Zhang J.-S."/>
            <person name="Tsai W.-C."/>
            <person name="Van De Peer Y."/>
            <person name="Liu Z.-J."/>
        </authorList>
    </citation>
    <scope>NUCLEOTIDE SEQUENCE</scope>
    <source>
        <strain evidence="4">CP</strain>
        <tissue evidence="4">Leaves</tissue>
    </source>
</reference>